<accession>A0A3D9B7Y5</accession>
<dbReference type="Pfam" id="PF13385">
    <property type="entry name" value="Laminin_G_3"/>
    <property type="match status" value="1"/>
</dbReference>
<reference evidence="1 2" key="1">
    <citation type="journal article" date="2004" name="Emerg. Infect. Dis.">
        <title>Amoebae-resisting bacteria isolated from human nasal swabs by amoebal coculture.</title>
        <authorList>
            <person name="Greub G."/>
            <person name="La Scola B."/>
            <person name="Raoult D."/>
        </authorList>
    </citation>
    <scope>NUCLEOTIDE SEQUENCE [LARGE SCALE GENOMIC DNA]</scope>
    <source>
        <strain evidence="1 2">CCUG 51329</strain>
    </source>
</reference>
<dbReference type="InterPro" id="IPR013320">
    <property type="entry name" value="ConA-like_dom_sf"/>
</dbReference>
<keyword evidence="2" id="KW-1185">Reference proteome</keyword>
<protein>
    <recommendedName>
        <fullName evidence="3">LamG domain-containing protein</fullName>
    </recommendedName>
</protein>
<dbReference type="GO" id="GO:0005975">
    <property type="term" value="P:carbohydrate metabolic process"/>
    <property type="evidence" value="ECO:0007669"/>
    <property type="project" value="UniProtKB-ARBA"/>
</dbReference>
<dbReference type="EMBL" id="QNVU01000018">
    <property type="protein sequence ID" value="REC49316.1"/>
    <property type="molecule type" value="Genomic_DNA"/>
</dbReference>
<organism evidence="1 2">
    <name type="scientific">Candidatus Chryseobacterium massiliense</name>
    <dbReference type="NCBI Taxonomy" id="204089"/>
    <lineage>
        <taxon>Bacteria</taxon>
        <taxon>Pseudomonadati</taxon>
        <taxon>Bacteroidota</taxon>
        <taxon>Flavobacteriia</taxon>
        <taxon>Flavobacteriales</taxon>
        <taxon>Weeksellaceae</taxon>
        <taxon>Chryseobacterium group</taxon>
        <taxon>Chryseobacterium</taxon>
    </lineage>
</organism>
<gene>
    <name evidence="1" type="ORF">DRF68_10530</name>
</gene>
<sequence length="366" mass="39607">MVKHLLWEDMSYFRFHKLLLMSQKECHSKIQVINFKNIKMRNKNFIKYIGALSLLSAVTISCEDSIDKDNPAIPYASIGGYQSSDDIASGNLIAKLSFENNLNDKINNITGQMPVGIAYATGAKGMAYNGSSTVMRYSVANASNAITGINGSFTLAFWLKSDGTVDPATPGQGKGAQGIFSIVRPTEFWGGINLFIENPNASKPDRIRLKLGVETSNSSVAWKGQSVIANLDGYKGKWVHVVFAYDAATSKCYVYQNGEAAKNLDGFAYSPAGGELGGAATWYANDPGGATNPNNAAGYGNFLMAGTNGKVVFGSHQFETVPPLNNGSQQDWATSFAGQLDEFRMYNIALKASDVIALYKLEKDNR</sequence>
<comment type="caution">
    <text evidence="1">The sequence shown here is derived from an EMBL/GenBank/DDBJ whole genome shotgun (WGS) entry which is preliminary data.</text>
</comment>
<evidence type="ECO:0008006" key="3">
    <source>
        <dbReference type="Google" id="ProtNLM"/>
    </source>
</evidence>
<dbReference type="AlphaFoldDB" id="A0A3D9B7Y5"/>
<evidence type="ECO:0000313" key="1">
    <source>
        <dbReference type="EMBL" id="REC49316.1"/>
    </source>
</evidence>
<dbReference type="SUPFAM" id="SSF49899">
    <property type="entry name" value="Concanavalin A-like lectins/glucanases"/>
    <property type="match status" value="1"/>
</dbReference>
<dbReference type="Proteomes" id="UP000256924">
    <property type="component" value="Unassembled WGS sequence"/>
</dbReference>
<proteinExistence type="predicted"/>
<dbReference type="Gene3D" id="2.60.120.200">
    <property type="match status" value="1"/>
</dbReference>
<evidence type="ECO:0000313" key="2">
    <source>
        <dbReference type="Proteomes" id="UP000256924"/>
    </source>
</evidence>
<dbReference type="GO" id="GO:0004553">
    <property type="term" value="F:hydrolase activity, hydrolyzing O-glycosyl compounds"/>
    <property type="evidence" value="ECO:0007669"/>
    <property type="project" value="UniProtKB-ARBA"/>
</dbReference>
<name>A0A3D9B7Y5_9FLAO</name>